<evidence type="ECO:0008006" key="5">
    <source>
        <dbReference type="Google" id="ProtNLM"/>
    </source>
</evidence>
<dbReference type="Proteomes" id="UP001515480">
    <property type="component" value="Unassembled WGS sequence"/>
</dbReference>
<dbReference type="Gene3D" id="2.60.120.620">
    <property type="entry name" value="q2cbj1_9rhob like domain"/>
    <property type="match status" value="1"/>
</dbReference>
<dbReference type="InterPro" id="IPR036322">
    <property type="entry name" value="WD40_repeat_dom_sf"/>
</dbReference>
<dbReference type="Gene3D" id="2.130.10.10">
    <property type="entry name" value="YVTN repeat-like/Quinoprotein amine dehydrogenase"/>
    <property type="match status" value="1"/>
</dbReference>
<dbReference type="InterPro" id="IPR015943">
    <property type="entry name" value="WD40/YVTN_repeat-like_dom_sf"/>
</dbReference>
<keyword evidence="1" id="KW-0945">Host-virus interaction</keyword>
<organism evidence="3 4">
    <name type="scientific">Prymnesium parvum</name>
    <name type="common">Toxic golden alga</name>
    <dbReference type="NCBI Taxonomy" id="97485"/>
    <lineage>
        <taxon>Eukaryota</taxon>
        <taxon>Haptista</taxon>
        <taxon>Haptophyta</taxon>
        <taxon>Prymnesiophyceae</taxon>
        <taxon>Prymnesiales</taxon>
        <taxon>Prymnesiaceae</taxon>
        <taxon>Prymnesium</taxon>
    </lineage>
</organism>
<evidence type="ECO:0000313" key="4">
    <source>
        <dbReference type="Proteomes" id="UP001515480"/>
    </source>
</evidence>
<dbReference type="PANTHER" id="PTHR13037:SF24">
    <property type="entry name" value="POLYCOMB PROTEIN PCL-RELATED"/>
    <property type="match status" value="1"/>
</dbReference>
<evidence type="ECO:0000313" key="3">
    <source>
        <dbReference type="EMBL" id="KAL1508824.1"/>
    </source>
</evidence>
<dbReference type="EMBL" id="JBGBPQ010000016">
    <property type="protein sequence ID" value="KAL1508824.1"/>
    <property type="molecule type" value="Genomic_DNA"/>
</dbReference>
<comment type="caution">
    <text evidence="3">The sequence shown here is derived from an EMBL/GenBank/DDBJ whole genome shotgun (WGS) entry which is preliminary data.</text>
</comment>
<dbReference type="PANTHER" id="PTHR13037">
    <property type="entry name" value="FORMIN"/>
    <property type="match status" value="1"/>
</dbReference>
<reference evidence="3 4" key="1">
    <citation type="journal article" date="2024" name="Science">
        <title>Giant polyketide synthase enzymes in the biosynthesis of giant marine polyether toxins.</title>
        <authorList>
            <person name="Fallon T.R."/>
            <person name="Shende V.V."/>
            <person name="Wierzbicki I.H."/>
            <person name="Pendleton A.L."/>
            <person name="Watervoot N.F."/>
            <person name="Auber R.P."/>
            <person name="Gonzalez D.J."/>
            <person name="Wisecaver J.H."/>
            <person name="Moore B.S."/>
        </authorList>
    </citation>
    <scope>NUCLEOTIDE SEQUENCE [LARGE SCALE GENOMIC DNA]</scope>
    <source>
        <strain evidence="3 4">12B1</strain>
    </source>
</reference>
<evidence type="ECO:0000256" key="1">
    <source>
        <dbReference type="ARBA" id="ARBA00022581"/>
    </source>
</evidence>
<accession>A0AB34IZK3</accession>
<protein>
    <recommendedName>
        <fullName evidence="5">Fe2OG dioxygenase domain-containing protein</fullName>
    </recommendedName>
</protein>
<dbReference type="SUPFAM" id="SSF50978">
    <property type="entry name" value="WD40 repeat-like"/>
    <property type="match status" value="1"/>
</dbReference>
<feature type="compositionally biased region" description="Basic and acidic residues" evidence="2">
    <location>
        <begin position="368"/>
        <end position="384"/>
    </location>
</feature>
<keyword evidence="4" id="KW-1185">Reference proteome</keyword>
<feature type="compositionally biased region" description="Polar residues" evidence="2">
    <location>
        <begin position="646"/>
        <end position="662"/>
    </location>
</feature>
<feature type="region of interest" description="Disordered" evidence="2">
    <location>
        <begin position="368"/>
        <end position="401"/>
    </location>
</feature>
<feature type="compositionally biased region" description="Polar residues" evidence="2">
    <location>
        <begin position="601"/>
        <end position="638"/>
    </location>
</feature>
<proteinExistence type="predicted"/>
<feature type="compositionally biased region" description="Basic and acidic residues" evidence="2">
    <location>
        <begin position="391"/>
        <end position="401"/>
    </location>
</feature>
<dbReference type="AlphaFoldDB" id="A0AB34IZK3"/>
<sequence>MQAEAASGFARRAQLVRFSRASAAAVASDGEWTLAAGLCGEFAVWRRALSVAMRVGEGGAVRLVISMSWLEVARDSSSYALAKGHTSSHPFRYFSAPSLDGRMAICTSSCEAGALCVWDTRSWQPTQQLLPPTRAGRFSPSCVALCDGLTGPLLACGAREGALAVWRSRGAAPFERCGPPLQADAGPIASLVLSGARVIAAYRQRKGSVDGELPRTPPLAVPPPPPPPAYPSPSHCHSVLPVASILRLTPHPANPSRVASFLHLQFGTLCSLCPLLRLPATLVSPSFAGVAFDGEQSIACWSLETFLPLWRVPQLTHPPLLAAVRIGSTLLLLHAASPSDAEWAALGLGSGEPHCPLVRWTCDEKGDGNAEKVEKKAKEKKAEATAEEEEPHEKPWEWGEWRGDGKGAWSRVLCWHAHPDGAAALLALGFAGGGVLCLEPPAAPPRAAVHSAADVAAVRLAGPLLLSACAAGVVRAWRCAAAALQPEWLLDVHPLQPAAIAIAGHALVCACADGNVAFSPLPPPADGNVACSPLSPPADGAVDFSPISAAPRCLAYAWLFDSGRGAMPLASRRAAFDGWARTAAYEAGVYALLQAPRYAIPNTTPPQHTSATPHTSPPQHLTTSVPSSTLTHLLQPQLSRPPLNTRPLSHSTTHLPSRTCLQGSHHEDQPPPPRHLSPPPAAETRLSPLPAARLWRGAVGRRLAAWAARRSVRAALAACRRREGDPLGARLPSVGLAQRSSVCRVKQLLTPAEIAEVVRLGARMAWHRPNPNGSRQTCYLNANHAFATQLPRVRHKLVEAARRVDRAEWGLLDGRAVRPRCVEYHRLSRGKDVLYATHHDFGSLVTIDVMLSASGDFDGGAFQTLEADGTMQRHVFGQGDAVVFISHKYHCVAPVERGERQVLVIELWEGDERACPHRCNERLGKCILGPQPSKLSGHQR</sequence>
<gene>
    <name evidence="3" type="ORF">AB1Y20_004919</name>
</gene>
<name>A0AB34IZK3_PRYPA</name>
<feature type="compositionally biased region" description="Pro residues" evidence="2">
    <location>
        <begin position="670"/>
        <end position="681"/>
    </location>
</feature>
<evidence type="ECO:0000256" key="2">
    <source>
        <dbReference type="SAM" id="MobiDB-lite"/>
    </source>
</evidence>
<feature type="region of interest" description="Disordered" evidence="2">
    <location>
        <begin position="601"/>
        <end position="685"/>
    </location>
</feature>